<dbReference type="Pfam" id="PF22677">
    <property type="entry name" value="Ble-like_N"/>
    <property type="match status" value="1"/>
</dbReference>
<dbReference type="PANTHER" id="PTHR46466:SF1">
    <property type="entry name" value="GLYOXALASE DOMAIN-CONTAINING PROTEIN 4"/>
    <property type="match status" value="1"/>
</dbReference>
<proteinExistence type="inferred from homology"/>
<dbReference type="InterPro" id="IPR053863">
    <property type="entry name" value="Glyoxy/Ble-like_N"/>
</dbReference>
<dbReference type="Gene3D" id="3.10.180.10">
    <property type="entry name" value="2,3-Dihydroxybiphenyl 1,2-Dioxygenase, domain 1"/>
    <property type="match status" value="2"/>
</dbReference>
<dbReference type="InterPro" id="IPR037523">
    <property type="entry name" value="VOC_core"/>
</dbReference>
<dbReference type="InterPro" id="IPR043194">
    <property type="entry name" value="GLOD4_C"/>
</dbReference>
<protein>
    <submittedName>
        <fullName evidence="5">VOC domain-containing protein</fullName>
    </submittedName>
</protein>
<dbReference type="PROSITE" id="PS51819">
    <property type="entry name" value="VOC"/>
    <property type="match status" value="1"/>
</dbReference>
<sequence length="372" mass="42109">MIDASDIAKFIEIVCFCKNPVTNGTTVLKIHVQLVALWLSRKFKPTFAKMVTTSSVVLWHITQDALPYYKCEDRVYFSRSEHFSHWKAAFLVLPYFKIVKMSARSLHYVFRTACRQKTYDFYVKKLGMKILRHEEYGEGCKAGCDGGGEGKWSKTMIGYGPEDDHFVFELTYKYDLKDIPQGNEFGGVVVKTDRDLESTTDPEGYKFIFEKVESAPKNPVGKVILHVEDLEKSIKFWGDVLGFFVNVTKAGERALISFGPDQTALELVAIHAPIKRNTASGRIAFSIPQSELKPLEAKVKEFDEKRVETPFTDLETPGKQTVSVVILTDPDGHEICFVGDENFRKLSQPESNADESLQKAIKEACGKCQKKE</sequence>
<dbReference type="AlphaFoldDB" id="A0A7E4V8C1"/>
<dbReference type="Pfam" id="PF21701">
    <property type="entry name" value="GLOD4_C"/>
    <property type="match status" value="1"/>
</dbReference>
<keyword evidence="2" id="KW-0677">Repeat</keyword>
<reference evidence="5" key="2">
    <citation type="submission" date="2020-10" db="UniProtKB">
        <authorList>
            <consortium name="WormBaseParasite"/>
        </authorList>
    </citation>
    <scope>IDENTIFICATION</scope>
</reference>
<evidence type="ECO:0000313" key="5">
    <source>
        <dbReference type="WBParaSite" id="Pan_g17804.t1"/>
    </source>
</evidence>
<evidence type="ECO:0000313" key="4">
    <source>
        <dbReference type="Proteomes" id="UP000492821"/>
    </source>
</evidence>
<dbReference type="Proteomes" id="UP000492821">
    <property type="component" value="Unassembled WGS sequence"/>
</dbReference>
<comment type="similarity">
    <text evidence="1">Belongs to the glyoxalase I family.</text>
</comment>
<dbReference type="CDD" id="cd16357">
    <property type="entry name" value="GLOD4_C"/>
    <property type="match status" value="1"/>
</dbReference>
<dbReference type="InterPro" id="IPR043193">
    <property type="entry name" value="GLOD4"/>
</dbReference>
<dbReference type="PANTHER" id="PTHR46466">
    <property type="entry name" value="GLYOXALASE DOMAIN-CONTAINING PROTEIN 4"/>
    <property type="match status" value="1"/>
</dbReference>
<dbReference type="WBParaSite" id="Pan_g17804.t1">
    <property type="protein sequence ID" value="Pan_g17804.t1"/>
    <property type="gene ID" value="Pan_g17804"/>
</dbReference>
<accession>A0A7E4V8C1</accession>
<organism evidence="4 5">
    <name type="scientific">Panagrellus redivivus</name>
    <name type="common">Microworm</name>
    <dbReference type="NCBI Taxonomy" id="6233"/>
    <lineage>
        <taxon>Eukaryota</taxon>
        <taxon>Metazoa</taxon>
        <taxon>Ecdysozoa</taxon>
        <taxon>Nematoda</taxon>
        <taxon>Chromadorea</taxon>
        <taxon>Rhabditida</taxon>
        <taxon>Tylenchina</taxon>
        <taxon>Panagrolaimomorpha</taxon>
        <taxon>Panagrolaimoidea</taxon>
        <taxon>Panagrolaimidae</taxon>
        <taxon>Panagrellus</taxon>
    </lineage>
</organism>
<name>A0A7E4V8C1_PANRE</name>
<reference evidence="4" key="1">
    <citation type="journal article" date="2013" name="Genetics">
        <title>The draft genome and transcriptome of Panagrellus redivivus are shaped by the harsh demands of a free-living lifestyle.</title>
        <authorList>
            <person name="Srinivasan J."/>
            <person name="Dillman A.R."/>
            <person name="Macchietto M.G."/>
            <person name="Heikkinen L."/>
            <person name="Lakso M."/>
            <person name="Fracchia K.M."/>
            <person name="Antoshechkin I."/>
            <person name="Mortazavi A."/>
            <person name="Wong G."/>
            <person name="Sternberg P.W."/>
        </authorList>
    </citation>
    <scope>NUCLEOTIDE SEQUENCE [LARGE SCALE GENOMIC DNA]</scope>
    <source>
        <strain evidence="4">MT8872</strain>
    </source>
</reference>
<evidence type="ECO:0000256" key="2">
    <source>
        <dbReference type="ARBA" id="ARBA00022737"/>
    </source>
</evidence>
<keyword evidence="4" id="KW-1185">Reference proteome</keyword>
<evidence type="ECO:0000256" key="1">
    <source>
        <dbReference type="ARBA" id="ARBA00010363"/>
    </source>
</evidence>
<dbReference type="InterPro" id="IPR029068">
    <property type="entry name" value="Glyas_Bleomycin-R_OHBP_Dase"/>
</dbReference>
<dbReference type="SUPFAM" id="SSF54593">
    <property type="entry name" value="Glyoxalase/Bleomycin resistance protein/Dihydroxybiphenyl dioxygenase"/>
    <property type="match status" value="2"/>
</dbReference>
<evidence type="ECO:0000259" key="3">
    <source>
        <dbReference type="PROSITE" id="PS51819"/>
    </source>
</evidence>
<feature type="domain" description="VOC" evidence="3">
    <location>
        <begin position="219"/>
        <end position="340"/>
    </location>
</feature>